<feature type="region of interest" description="Disordered" evidence="1">
    <location>
        <begin position="116"/>
        <end position="147"/>
    </location>
</feature>
<evidence type="ECO:0000313" key="5">
    <source>
        <dbReference type="Proteomes" id="UP000186817"/>
    </source>
</evidence>
<protein>
    <submittedName>
        <fullName evidence="4">LINE-1 retrotransposable element ORF2 protein</fullName>
    </submittedName>
</protein>
<organism evidence="4 5">
    <name type="scientific">Symbiodinium microadriaticum</name>
    <name type="common">Dinoflagellate</name>
    <name type="synonym">Zooxanthella microadriatica</name>
    <dbReference type="NCBI Taxonomy" id="2951"/>
    <lineage>
        <taxon>Eukaryota</taxon>
        <taxon>Sar</taxon>
        <taxon>Alveolata</taxon>
        <taxon>Dinophyceae</taxon>
        <taxon>Suessiales</taxon>
        <taxon>Symbiodiniaceae</taxon>
        <taxon>Symbiodinium</taxon>
    </lineage>
</organism>
<dbReference type="OrthoDB" id="414230at2759"/>
<feature type="region of interest" description="Disordered" evidence="1">
    <location>
        <begin position="529"/>
        <end position="548"/>
    </location>
</feature>
<evidence type="ECO:0000259" key="3">
    <source>
        <dbReference type="PROSITE" id="PS50878"/>
    </source>
</evidence>
<dbReference type="PROSITE" id="PS50878">
    <property type="entry name" value="RT_POL"/>
    <property type="match status" value="1"/>
</dbReference>
<feature type="region of interest" description="Disordered" evidence="1">
    <location>
        <begin position="213"/>
        <end position="239"/>
    </location>
</feature>
<sequence>MRVVRDRFKDFFEDGFAEAPALLVRDRWWVAADGQCGGCGGDACSGMVSPLGLSAPDPLFLRADCHGAVRDGEGFGTAPDGPDGNGVDKDNKGFANIDTTVPLAVWAAGKDTGDGDYGPNTAAHDVSGSGDLASSATSSAHGQSAGANGTAIFRGGTRCLTSCSTASSAPGDGDVCFAAGQQASAFGTFGFEGAPASVSAVLVDGVGPLASSSTASSMHGDVKGPKMDSASHGNGQGPGAAGLHASAFGTFSFDFSHGVSPRIPMLRGGGGDGRNKLFDPLTSSSATLRLPKDACVLCAAGTTEVRDRAGPLASIPRLSSSHGNGLGGTGLQVSAPGNVCFEHAHGMSTRIPLLRGGGGGGRSRLLDALKQVLSECEDQQQDEDEAWLYAEIDRLVRRRPRNLLQELKHIVKSATRAPCRGGQTAWNETWTTYDSDEWSGWSEDQWWGAPTTEWHQDASGWWAGPHERNAHPLRDHGSAVASERTLSSQGHRAVYVGASATPAPTLRAHARDQAVQHKTPESEWTIVQRKKRRDKVQNRDGEQAGPVRTTSSWNYQREAWSPPAGFAIAHVASPSELARQLDEVSGVAWVYAAPTAEDAREALDLVQAAVADDDRQSLQVILQGKEEPGDFAGTPCTVPGTVDGALRMRRCYLYAVGAERTLASLQTKAASTVVVRKPPPTTAARRAASWVVRCELDGRFHPESWAKIKAQPASHARQWARACGVNAADLLDTFGAREIGPNRVAVFLRVADAKAATLLCKSSGRIQGHYWCADVVGSRESLKLPGKVMWQRWLPTETWAEYWKRVAKQAEEGIAIGTHQLGIKMDENDPRYAQAPCVWRVAGVRSNWALADVQDLLKELGFNEPVVEQKIRGRRGPEWLFRATHSDNSEVLQRDVDWTGEGDISEIVIVKEARRRKPEAFTRLRQERIVDFIVPSRGNRARGKEMKNNSKPPGSDTPVAETGVAVSPTLPSPDSPKPEPAAAAERKRARDGDIAEEPHMEVEPTEWWPEATLQANVGEGNCLWHALTQHANMRAKQQGKPERSHRQIRQYTVHVMKQRQDLSEVWVGQGRHDAMGKECPDLTWQEYLKAQAVHGTWSGALELAAYCVDQNLRCWVTTDRGALHLLNGDVDKKADWLALRYRTDGHWELWTDADETQFWTRAVDLAVESRPKELASLEPLKLKFFFVKPALLSCRESDTLRSLKELRACKQDIPYIQSGWVPDGEEGAPPKSVRPGARLVGLLAGLKTLRAIRGWETRDGDSSHQLVRIARKADKRHSSWGCKKCAAIWPKWQDVQSAVGDKLDSVCHGVDDRVNRLRSQSAKQWWSARPEVCLLSSTYHQVAKARQTPASVRRAAPLVRLVEQGIEPHPGPDVGTVGKRHDQAISDAQSSHFKEASRRLVPRPRPAEMQVHNGLCFAVRDDIRAHALQTHTSSAGEFITLDLEILHISLVWQRPSEVGTGLAEALSEQAEGAFSLGRPWLGIGDFNQTPTQVCPDAGFCAVAVTDDSGAFVPSRWEGRRCIDFGVCYGGSGLPSIRYGTAKISDHKIVHLELPVALTLRQGKVIKATPRYHRPEKVESMEWAASLQRAWELAPEIPEGDTEVEWQQFCHRAEKAFAWATLHCAEGSLPSAEAVEQCMQGFHRGRRPKGSLPQLVPKQSPGVRPKSEGSFRQRKLTNWLGRARELVFQSSRGNCSAQLRANVLRTWPQEVQDLDVDTAILRIEQRIALLREARRQERISAWKQDMAAMGRKATKWLKRSVTVLPASVSRVTSEGIHEVSGNNQEALLFLKGFWKDVWERPAEPQELRRLHTGSCDRASSAVSLPPDLSLCPKELMAAARLRAGGSASLDGWDGDEVSVLPLQAWVQFSSLLARWQQRNCYPEVWTHYRSSFIPKRDPEEHVLPVDALRPLSVQSCFCRVVGGALMAKSQVKRWFEAQVSPCTHGALPGRGVHTALAALTTAFAAPGAVLVSLDLSQGFDRAIPELTVGMMARQGFPVQWAQYLMHVWGKQSRWLTWSGETLSAPEVVSTSVPQGDPCAPAAFTILVQQGADELQAALQGGSCQALFIDDRNVIVFSTQDVIRTLAHWESWATRLGLKENRVKARIVPRDPAQAQALRAAGIGPELLHSEARVLGVDFCQEGGLGSSAQKRCDQGLRILGRVACAPVSFVKKEVLASTRVTALMCWGVWFNSYPQAEGLTTKLKRAVGAHANGSRHLWQMLSGPWTDPHFYATLASFGALARGISFWRPFLARANSAKSNKKILAFLGWFALAPLGLEVATSINMCENQKFPPAQYPLRPAYLKYKSLKTGLEYCQYGKVKDGDTITDCAAVPADVMSSATATAEEKSPYAPSVLAKCVCTTGTECNGMIVIGHS</sequence>
<accession>A0A1Q9DKY1</accession>
<feature type="domain" description="Reverse transcriptase" evidence="3">
    <location>
        <begin position="1873"/>
        <end position="2137"/>
    </location>
</feature>
<dbReference type="Gene3D" id="3.90.70.80">
    <property type="match status" value="1"/>
</dbReference>
<dbReference type="EMBL" id="LSRX01000490">
    <property type="protein sequence ID" value="OLP95803.1"/>
    <property type="molecule type" value="Genomic_DNA"/>
</dbReference>
<feature type="region of interest" description="Disordered" evidence="1">
    <location>
        <begin position="1642"/>
        <end position="1667"/>
    </location>
</feature>
<dbReference type="Pfam" id="PF00078">
    <property type="entry name" value="RVT_1"/>
    <property type="match status" value="1"/>
</dbReference>
<feature type="compositionally biased region" description="Pro residues" evidence="1">
    <location>
        <begin position="970"/>
        <end position="979"/>
    </location>
</feature>
<dbReference type="InterPro" id="IPR000477">
    <property type="entry name" value="RT_dom"/>
</dbReference>
<evidence type="ECO:0000313" key="4">
    <source>
        <dbReference type="EMBL" id="OLP95803.1"/>
    </source>
</evidence>
<comment type="caution">
    <text evidence="4">The sequence shown here is derived from an EMBL/GenBank/DDBJ whole genome shotgun (WGS) entry which is preliminary data.</text>
</comment>
<evidence type="ECO:0000256" key="1">
    <source>
        <dbReference type="SAM" id="MobiDB-lite"/>
    </source>
</evidence>
<dbReference type="Proteomes" id="UP000186817">
    <property type="component" value="Unassembled WGS sequence"/>
</dbReference>
<keyword evidence="5" id="KW-1185">Reference proteome</keyword>
<feature type="compositionally biased region" description="Polar residues" evidence="1">
    <location>
        <begin position="132"/>
        <end position="147"/>
    </location>
</feature>
<feature type="region of interest" description="Disordered" evidence="1">
    <location>
        <begin position="939"/>
        <end position="1003"/>
    </location>
</feature>
<dbReference type="PROSITE" id="PS50802">
    <property type="entry name" value="OTU"/>
    <property type="match status" value="1"/>
</dbReference>
<feature type="domain" description="OTU" evidence="2">
    <location>
        <begin position="1011"/>
        <end position="1153"/>
    </location>
</feature>
<dbReference type="CDD" id="cd22744">
    <property type="entry name" value="OTU"/>
    <property type="match status" value="1"/>
</dbReference>
<gene>
    <name evidence="4" type="primary">Pol</name>
    <name evidence="4" type="ORF">AK812_SmicGene22057</name>
</gene>
<dbReference type="InterPro" id="IPR003323">
    <property type="entry name" value="OTU_dom"/>
</dbReference>
<proteinExistence type="predicted"/>
<reference evidence="4 5" key="1">
    <citation type="submission" date="2016-02" db="EMBL/GenBank/DDBJ databases">
        <title>Genome analysis of coral dinoflagellate symbionts highlights evolutionary adaptations to a symbiotic lifestyle.</title>
        <authorList>
            <person name="Aranda M."/>
            <person name="Li Y."/>
            <person name="Liew Y.J."/>
            <person name="Baumgarten S."/>
            <person name="Simakov O."/>
            <person name="Wilson M."/>
            <person name="Piel J."/>
            <person name="Ashoor H."/>
            <person name="Bougouffa S."/>
            <person name="Bajic V.B."/>
            <person name="Ryu T."/>
            <person name="Ravasi T."/>
            <person name="Bayer T."/>
            <person name="Micklem G."/>
            <person name="Kim H."/>
            <person name="Bhak J."/>
            <person name="Lajeunesse T.C."/>
            <person name="Voolstra C.R."/>
        </authorList>
    </citation>
    <scope>NUCLEOTIDE SEQUENCE [LARGE SCALE GENOMIC DNA]</scope>
    <source>
        <strain evidence="4 5">CCMP2467</strain>
    </source>
</reference>
<evidence type="ECO:0000259" key="2">
    <source>
        <dbReference type="PROSITE" id="PS50802"/>
    </source>
</evidence>
<name>A0A1Q9DKY1_SYMMI</name>
<feature type="compositionally biased region" description="Basic and acidic residues" evidence="1">
    <location>
        <begin position="984"/>
        <end position="1002"/>
    </location>
</feature>